<comment type="caution">
    <text evidence="1">The sequence shown here is derived from an EMBL/GenBank/DDBJ whole genome shotgun (WGS) entry which is preliminary data.</text>
</comment>
<dbReference type="Proteomes" id="UP000661715">
    <property type="component" value="Unassembled WGS sequence"/>
</dbReference>
<gene>
    <name evidence="1" type="ORF">B6A10_11230</name>
</gene>
<dbReference type="EMBL" id="NASZ01000017">
    <property type="protein sequence ID" value="MBD0725754.1"/>
    <property type="molecule type" value="Genomic_DNA"/>
</dbReference>
<protein>
    <recommendedName>
        <fullName evidence="3">Lipoprotein</fullName>
    </recommendedName>
</protein>
<keyword evidence="2" id="KW-1185">Reference proteome</keyword>
<proteinExistence type="predicted"/>
<organism evidence="1 2">
    <name type="scientific">Flavobacterium pokkalii</name>
    <dbReference type="NCBI Taxonomy" id="1940408"/>
    <lineage>
        <taxon>Bacteria</taxon>
        <taxon>Pseudomonadati</taxon>
        <taxon>Bacteroidota</taxon>
        <taxon>Flavobacteriia</taxon>
        <taxon>Flavobacteriales</taxon>
        <taxon>Flavobacteriaceae</taxon>
        <taxon>Flavobacterium</taxon>
    </lineage>
</organism>
<evidence type="ECO:0000313" key="1">
    <source>
        <dbReference type="EMBL" id="MBD0725754.1"/>
    </source>
</evidence>
<reference evidence="1 2" key="1">
    <citation type="journal article" date="2020" name="Microbiol. Res.">
        <title>Flavobacterium pokkalii sp. nov., a novel plant growth promoting native rhizobacteria isolated from pokkali rice grown in coastal saline affected agricultural regions of southern India, Kerala.</title>
        <authorList>
            <person name="Menon R.R."/>
            <person name="Kumari S."/>
            <person name="Viver T."/>
            <person name="Rameshkumar N."/>
        </authorList>
    </citation>
    <scope>NUCLEOTIDE SEQUENCE [LARGE SCALE GENOMIC DNA]</scope>
    <source>
        <strain evidence="1 2">L1I52</strain>
    </source>
</reference>
<name>A0ABR7USS3_9FLAO</name>
<accession>A0ABR7USS3</accession>
<evidence type="ECO:0000313" key="2">
    <source>
        <dbReference type="Proteomes" id="UP000661715"/>
    </source>
</evidence>
<dbReference type="PROSITE" id="PS51257">
    <property type="entry name" value="PROKAR_LIPOPROTEIN"/>
    <property type="match status" value="1"/>
</dbReference>
<evidence type="ECO:0008006" key="3">
    <source>
        <dbReference type="Google" id="ProtNLM"/>
    </source>
</evidence>
<sequence length="190" mass="22044">MVIKVAMFAFVFITFFSCNTRDKKVNLAINPKKEVVINNLAGKVYFFAPKLDTLQCKSYGECDCCASTILFLDNTNFLTIYHCESDEEIVKGTYQIKSDKVYLEYDTLKVVKEYNWEKEADTTGTVKEEYFIKTLNSESSKSILKYLMCKEQVCLQTEDEEKLYGTLNTETTLQEELQKLKDLGIWDKLK</sequence>